<proteinExistence type="predicted"/>
<accession>A0A1N7QW09</accession>
<reference evidence="1 2" key="1">
    <citation type="submission" date="2017-01" db="EMBL/GenBank/DDBJ databases">
        <authorList>
            <person name="Mah S.A."/>
            <person name="Swanson W.J."/>
            <person name="Moy G.W."/>
            <person name="Vacquier V.D."/>
        </authorList>
    </citation>
    <scope>NUCLEOTIDE SEQUENCE [LARGE SCALE GENOMIC DNA]</scope>
    <source>
        <strain evidence="1 2">DSM 18014</strain>
    </source>
</reference>
<dbReference type="EMBL" id="FTOV01000020">
    <property type="protein sequence ID" value="SIT26999.1"/>
    <property type="molecule type" value="Genomic_DNA"/>
</dbReference>
<organism evidence="1 2">
    <name type="scientific">Chryseobacterium gambrini</name>
    <dbReference type="NCBI Taxonomy" id="373672"/>
    <lineage>
        <taxon>Bacteria</taxon>
        <taxon>Pseudomonadati</taxon>
        <taxon>Bacteroidota</taxon>
        <taxon>Flavobacteriia</taxon>
        <taxon>Flavobacteriales</taxon>
        <taxon>Weeksellaceae</taxon>
        <taxon>Chryseobacterium group</taxon>
        <taxon>Chryseobacterium</taxon>
    </lineage>
</organism>
<evidence type="ECO:0000313" key="1">
    <source>
        <dbReference type="EMBL" id="SIT26999.1"/>
    </source>
</evidence>
<evidence type="ECO:0000313" key="2">
    <source>
        <dbReference type="Proteomes" id="UP000185781"/>
    </source>
</evidence>
<gene>
    <name evidence="1" type="ORF">SAMN05421785_1204</name>
</gene>
<protein>
    <submittedName>
        <fullName evidence="1">Uncharacterized protein</fullName>
    </submittedName>
</protein>
<name>A0A1N7QW09_9FLAO</name>
<sequence>MFITVGVIFAAILDTNALKINQLNEKIFYFYTLIPVNEKVIYIF</sequence>
<dbReference type="STRING" id="373672.SAMN05421785_1204"/>
<dbReference type="AlphaFoldDB" id="A0A1N7QW09"/>
<dbReference type="Proteomes" id="UP000185781">
    <property type="component" value="Unassembled WGS sequence"/>
</dbReference>